<dbReference type="Proteomes" id="UP000029964">
    <property type="component" value="Unassembled WGS sequence"/>
</dbReference>
<dbReference type="PANTHER" id="PTHR21193">
    <property type="entry name" value="OXIDOREDUCTASE-LIKE DOMAIN-CONTAINING PROTEIN 1"/>
    <property type="match status" value="1"/>
</dbReference>
<reference evidence="4" key="1">
    <citation type="journal article" date="2014" name="Genome Announc.">
        <title>Genome sequence and annotation of Acremonium chrysogenum, producer of the beta-lactam antibiotic cephalosporin C.</title>
        <authorList>
            <person name="Terfehr D."/>
            <person name="Dahlmann T.A."/>
            <person name="Specht T."/>
            <person name="Zadra I."/>
            <person name="Kuernsteiner H."/>
            <person name="Kueck U."/>
        </authorList>
    </citation>
    <scope>NUCLEOTIDE SEQUENCE [LARGE SCALE GENOMIC DNA]</scope>
    <source>
        <strain evidence="4">ATCC 11550 / CBS 779.69 / DSM 880 / IAM 14645 / JCM 23072 / IMI 49137</strain>
    </source>
</reference>
<evidence type="ECO:0000313" key="3">
    <source>
        <dbReference type="EMBL" id="KFH44948.1"/>
    </source>
</evidence>
<feature type="region of interest" description="Disordered" evidence="1">
    <location>
        <begin position="21"/>
        <end position="153"/>
    </location>
</feature>
<evidence type="ECO:0000313" key="4">
    <source>
        <dbReference type="Proteomes" id="UP000029964"/>
    </source>
</evidence>
<organism evidence="3 4">
    <name type="scientific">Hapsidospora chrysogenum (strain ATCC 11550 / CBS 779.69 / DSM 880 / IAM 14645 / JCM 23072 / IMI 49137)</name>
    <name type="common">Acremonium chrysogenum</name>
    <dbReference type="NCBI Taxonomy" id="857340"/>
    <lineage>
        <taxon>Eukaryota</taxon>
        <taxon>Fungi</taxon>
        <taxon>Dikarya</taxon>
        <taxon>Ascomycota</taxon>
        <taxon>Pezizomycotina</taxon>
        <taxon>Sordariomycetes</taxon>
        <taxon>Hypocreomycetidae</taxon>
        <taxon>Hypocreales</taxon>
        <taxon>Bionectriaceae</taxon>
        <taxon>Hapsidospora</taxon>
    </lineage>
</organism>
<dbReference type="EMBL" id="JPKY01000040">
    <property type="protein sequence ID" value="KFH44948.1"/>
    <property type="molecule type" value="Genomic_DNA"/>
</dbReference>
<feature type="compositionally biased region" description="Low complexity" evidence="1">
    <location>
        <begin position="104"/>
        <end position="113"/>
    </location>
</feature>
<keyword evidence="4" id="KW-1185">Reference proteome</keyword>
<dbReference type="InterPro" id="IPR019180">
    <property type="entry name" value="Oxidoreductase-like_N"/>
</dbReference>
<name>A0A086T6G6_HAPC1</name>
<dbReference type="Pfam" id="PF09791">
    <property type="entry name" value="Oxidored-like"/>
    <property type="match status" value="1"/>
</dbReference>
<feature type="compositionally biased region" description="Basic residues" evidence="1">
    <location>
        <begin position="94"/>
        <end position="103"/>
    </location>
</feature>
<accession>A0A086T6G6</accession>
<dbReference type="OrthoDB" id="10064411at2759"/>
<proteinExistence type="predicted"/>
<dbReference type="HOGENOM" id="CLU_062297_2_0_1"/>
<dbReference type="AlphaFoldDB" id="A0A086T6G6"/>
<feature type="compositionally biased region" description="Basic and acidic residues" evidence="1">
    <location>
        <begin position="141"/>
        <end position="153"/>
    </location>
</feature>
<feature type="compositionally biased region" description="Low complexity" evidence="1">
    <location>
        <begin position="76"/>
        <end position="87"/>
    </location>
</feature>
<feature type="compositionally biased region" description="Polar residues" evidence="1">
    <location>
        <begin position="21"/>
        <end position="31"/>
    </location>
</feature>
<dbReference type="InterPro" id="IPR039251">
    <property type="entry name" value="OXLD1"/>
</dbReference>
<evidence type="ECO:0000256" key="1">
    <source>
        <dbReference type="SAM" id="MobiDB-lite"/>
    </source>
</evidence>
<protein>
    <recommendedName>
        <fullName evidence="2">Oxidoreductase-like domain-containing protein</fullName>
    </recommendedName>
</protein>
<comment type="caution">
    <text evidence="3">The sequence shown here is derived from an EMBL/GenBank/DDBJ whole genome shotgun (WGS) entry which is preliminary data.</text>
</comment>
<dbReference type="STRING" id="857340.A0A086T6G6"/>
<evidence type="ECO:0000259" key="2">
    <source>
        <dbReference type="Pfam" id="PF09791"/>
    </source>
</evidence>
<dbReference type="GO" id="GO:0005739">
    <property type="term" value="C:mitochondrion"/>
    <property type="evidence" value="ECO:0007669"/>
    <property type="project" value="TreeGrafter"/>
</dbReference>
<sequence length="279" mass="31076">MSLASRIAPRLRYLRQALPSSQRSFVATAQVRSEEEWPQRKPRGGFYDSILIEPTPYPFEEKPEEPPSTADPEVVPKANKPAKAPAPGTQERPPKKKPGRKPKSTTTTSTASSHVTDSRPGVSEKSPEEKARIVFGTRLAGPDDRDTHIASKKDRSTYIAGVLVPPEPEEPDNCCMSGCVNCVWELYREDMEEYSAKKREAEERLAQSAGSMDADGGGSETNWVPQPPKPHGPQLDDTRIAKDMWEDDVFSNVPVGIREFMKHEKRLKERHKREGTSGG</sequence>
<gene>
    <name evidence="3" type="ORF">ACRE_042720</name>
</gene>
<dbReference type="PANTHER" id="PTHR21193:SF3">
    <property type="entry name" value="OXIDOREDUCTASE-LIKE DOMAIN-CONTAINING PROTEIN 1"/>
    <property type="match status" value="1"/>
</dbReference>
<feature type="domain" description="Oxidoreductase-like" evidence="2">
    <location>
        <begin position="159"/>
        <end position="202"/>
    </location>
</feature>
<feature type="region of interest" description="Disordered" evidence="1">
    <location>
        <begin position="198"/>
        <end position="237"/>
    </location>
</feature>